<reference evidence="2" key="1">
    <citation type="submission" date="2016-06" db="EMBL/GenBank/DDBJ databases">
        <title>Parallel loss of symbiosis genes in relatives of nitrogen-fixing non-legume Parasponia.</title>
        <authorList>
            <person name="Van Velzen R."/>
            <person name="Holmer R."/>
            <person name="Bu F."/>
            <person name="Rutten L."/>
            <person name="Van Zeijl A."/>
            <person name="Liu W."/>
            <person name="Santuari L."/>
            <person name="Cao Q."/>
            <person name="Sharma T."/>
            <person name="Shen D."/>
            <person name="Roswanjaya Y."/>
            <person name="Wardhani T."/>
            <person name="Kalhor M.S."/>
            <person name="Jansen J."/>
            <person name="Van den Hoogen J."/>
            <person name="Gungor B."/>
            <person name="Hartog M."/>
            <person name="Hontelez J."/>
            <person name="Verver J."/>
            <person name="Yang W.-C."/>
            <person name="Schijlen E."/>
            <person name="Repin R."/>
            <person name="Schilthuizen M."/>
            <person name="Schranz E."/>
            <person name="Heidstra R."/>
            <person name="Miyata K."/>
            <person name="Fedorova E."/>
            <person name="Kohlen W."/>
            <person name="Bisseling T."/>
            <person name="Smit S."/>
            <person name="Geurts R."/>
        </authorList>
    </citation>
    <scope>NUCLEOTIDE SEQUENCE [LARGE SCALE GENOMIC DNA]</scope>
    <source>
        <strain evidence="2">cv. WU1-14</strain>
    </source>
</reference>
<dbReference type="AlphaFoldDB" id="A0A2P5AF69"/>
<organism evidence="1 2">
    <name type="scientific">Parasponia andersonii</name>
    <name type="common">Sponia andersonii</name>
    <dbReference type="NCBI Taxonomy" id="3476"/>
    <lineage>
        <taxon>Eukaryota</taxon>
        <taxon>Viridiplantae</taxon>
        <taxon>Streptophyta</taxon>
        <taxon>Embryophyta</taxon>
        <taxon>Tracheophyta</taxon>
        <taxon>Spermatophyta</taxon>
        <taxon>Magnoliopsida</taxon>
        <taxon>eudicotyledons</taxon>
        <taxon>Gunneridae</taxon>
        <taxon>Pentapetalae</taxon>
        <taxon>rosids</taxon>
        <taxon>fabids</taxon>
        <taxon>Rosales</taxon>
        <taxon>Cannabaceae</taxon>
        <taxon>Parasponia</taxon>
    </lineage>
</organism>
<evidence type="ECO:0000313" key="2">
    <source>
        <dbReference type="Proteomes" id="UP000237105"/>
    </source>
</evidence>
<name>A0A2P5AF69_PARAD</name>
<accession>A0A2P5AF69</accession>
<keyword evidence="2" id="KW-1185">Reference proteome</keyword>
<comment type="caution">
    <text evidence="1">The sequence shown here is derived from an EMBL/GenBank/DDBJ whole genome shotgun (WGS) entry which is preliminary data.</text>
</comment>
<dbReference type="EMBL" id="JXTB01000623">
    <property type="protein sequence ID" value="PON35185.1"/>
    <property type="molecule type" value="Genomic_DNA"/>
</dbReference>
<dbReference type="Proteomes" id="UP000237105">
    <property type="component" value="Unassembled WGS sequence"/>
</dbReference>
<gene>
    <name evidence="1" type="ORF">PanWU01x14_338440</name>
</gene>
<proteinExistence type="predicted"/>
<protein>
    <submittedName>
        <fullName evidence="1">Uncharacterized protein</fullName>
    </submittedName>
</protein>
<evidence type="ECO:0000313" key="1">
    <source>
        <dbReference type="EMBL" id="PON35185.1"/>
    </source>
</evidence>
<sequence>MTAASAQAFKIFAHVQCPSIESCLLKWLIPFTAQIVEQVLNTSIFHAPCVLCKVFILTCLSTESRGTSGIMEVIKFCTIRFGGYLESDPISVIQHGKSIWILLLGTNTSLSSFLGFSTLDRATSNHDS</sequence>